<proteinExistence type="predicted"/>
<dbReference type="EMBL" id="JBHSZP010000029">
    <property type="protein sequence ID" value="MFC7090881.1"/>
    <property type="molecule type" value="Genomic_DNA"/>
</dbReference>
<reference evidence="2" key="1">
    <citation type="journal article" date="2019" name="Int. J. Syst. Evol. Microbiol.">
        <title>The Global Catalogue of Microorganisms (GCM) 10K type strain sequencing project: providing services to taxonomists for standard genome sequencing and annotation.</title>
        <authorList>
            <consortium name="The Broad Institute Genomics Platform"/>
            <consortium name="The Broad Institute Genome Sequencing Center for Infectious Disease"/>
            <person name="Wu L."/>
            <person name="Ma J."/>
        </authorList>
    </citation>
    <scope>NUCLEOTIDE SEQUENCE [LARGE SCALE GENOMIC DNA]</scope>
    <source>
        <strain evidence="2">CGMCC 1.13666</strain>
    </source>
</reference>
<dbReference type="Proteomes" id="UP001596411">
    <property type="component" value="Unassembled WGS sequence"/>
</dbReference>
<keyword evidence="2" id="KW-1185">Reference proteome</keyword>
<dbReference type="RefSeq" id="WP_346062962.1">
    <property type="nucleotide sequence ID" value="NZ_BAAADR010000013.1"/>
</dbReference>
<name>A0ABW2F327_9GAMM</name>
<comment type="caution">
    <text evidence="1">The sequence shown here is derived from an EMBL/GenBank/DDBJ whole genome shotgun (WGS) entry which is preliminary data.</text>
</comment>
<organism evidence="1 2">
    <name type="scientific">Halomonas salifodinae</name>
    <dbReference type="NCBI Taxonomy" id="438745"/>
    <lineage>
        <taxon>Bacteria</taxon>
        <taxon>Pseudomonadati</taxon>
        <taxon>Pseudomonadota</taxon>
        <taxon>Gammaproteobacteria</taxon>
        <taxon>Oceanospirillales</taxon>
        <taxon>Halomonadaceae</taxon>
        <taxon>Halomonas</taxon>
    </lineage>
</organism>
<evidence type="ECO:0000313" key="2">
    <source>
        <dbReference type="Proteomes" id="UP001596411"/>
    </source>
</evidence>
<evidence type="ECO:0000313" key="1">
    <source>
        <dbReference type="EMBL" id="MFC7090881.1"/>
    </source>
</evidence>
<gene>
    <name evidence="1" type="ORF">ACFQH5_15110</name>
</gene>
<accession>A0ABW2F327</accession>
<sequence>MHALDDVIEIEFPHTDPAGRPAATLENIETIIEAFDVILARPLVNHESFTPFFPGRFHAFSAENVRDVHLSKLHDICQRHGMVLNMRTLARHLQMLGLEREDCERIEANEKRLERGLA</sequence>
<protein>
    <submittedName>
        <fullName evidence="1">Uncharacterized protein</fullName>
    </submittedName>
</protein>